<dbReference type="PROSITE" id="PS51318">
    <property type="entry name" value="TAT"/>
    <property type="match status" value="1"/>
</dbReference>
<dbReference type="Proteomes" id="UP000557872">
    <property type="component" value="Unassembled WGS sequence"/>
</dbReference>
<organism evidence="3 4">
    <name type="scientific">Oceaniferula marina</name>
    <dbReference type="NCBI Taxonomy" id="2748318"/>
    <lineage>
        <taxon>Bacteria</taxon>
        <taxon>Pseudomonadati</taxon>
        <taxon>Verrucomicrobiota</taxon>
        <taxon>Verrucomicrobiia</taxon>
        <taxon>Verrucomicrobiales</taxon>
        <taxon>Verrucomicrobiaceae</taxon>
        <taxon>Oceaniferula</taxon>
    </lineage>
</organism>
<feature type="signal peptide" evidence="1">
    <location>
        <begin position="1"/>
        <end position="28"/>
    </location>
</feature>
<dbReference type="Pfam" id="PF01261">
    <property type="entry name" value="AP_endonuc_2"/>
    <property type="match status" value="1"/>
</dbReference>
<dbReference type="InterPro" id="IPR036237">
    <property type="entry name" value="Xyl_isomerase-like_sf"/>
</dbReference>
<dbReference type="PANTHER" id="PTHR12110:SF53">
    <property type="entry name" value="BLR5974 PROTEIN"/>
    <property type="match status" value="1"/>
</dbReference>
<dbReference type="InterPro" id="IPR006311">
    <property type="entry name" value="TAT_signal"/>
</dbReference>
<protein>
    <submittedName>
        <fullName evidence="3">TIM barrel protein</fullName>
    </submittedName>
</protein>
<dbReference type="InterPro" id="IPR019546">
    <property type="entry name" value="TAT_signal_bac_arc"/>
</dbReference>
<name>A0A851GR05_9BACT</name>
<sequence>MPVTRRTFLRTATATGAAIAGSSLPSTAVPTSPMKARFDISLAQWSLHRMLGKKELDHLDFPKFSKETFGIHAVEYVNSFFKSHDGTYLKELKTRTGNEGIRNVLIMCDGEGALGAKTKEGRAKTVANHQKWLEAAAFLGCHSIRVNAGGPGSREELAKQVTEGLHALSTAAKPYKLNVIVENHGGLSSDGAWLAGVLKSVNLPNCGALPDFGNFGSYDRYQGITDLMPYAKGVSAKSHGFDDKGNETSTDFLKAMKLVAESKYQGYIGVEYEGNQLSEVDGILATKKLLQRCFASL</sequence>
<dbReference type="RefSeq" id="WP_178933425.1">
    <property type="nucleotide sequence ID" value="NZ_JACBAZ010000005.1"/>
</dbReference>
<reference evidence="3 4" key="1">
    <citation type="submission" date="2020-07" db="EMBL/GenBank/DDBJ databases">
        <title>Roseicoccus Jingziensis gen. nov., sp. nov., isolated from coastal seawater.</title>
        <authorList>
            <person name="Feng X."/>
        </authorList>
    </citation>
    <scope>NUCLEOTIDE SEQUENCE [LARGE SCALE GENOMIC DNA]</scope>
    <source>
        <strain evidence="3 4">N1E253</strain>
    </source>
</reference>
<dbReference type="InterPro" id="IPR050312">
    <property type="entry name" value="IolE/XylAMocC-like"/>
</dbReference>
<feature type="domain" description="Xylose isomerase-like TIM barrel" evidence="2">
    <location>
        <begin position="69"/>
        <end position="282"/>
    </location>
</feature>
<proteinExistence type="predicted"/>
<dbReference type="EMBL" id="JACBAZ010000005">
    <property type="protein sequence ID" value="NWK56624.1"/>
    <property type="molecule type" value="Genomic_DNA"/>
</dbReference>
<evidence type="ECO:0000256" key="1">
    <source>
        <dbReference type="SAM" id="SignalP"/>
    </source>
</evidence>
<keyword evidence="1" id="KW-0732">Signal</keyword>
<accession>A0A851GR05</accession>
<feature type="chain" id="PRO_5032346547" evidence="1">
    <location>
        <begin position="29"/>
        <end position="297"/>
    </location>
</feature>
<evidence type="ECO:0000259" key="2">
    <source>
        <dbReference type="Pfam" id="PF01261"/>
    </source>
</evidence>
<keyword evidence="4" id="KW-1185">Reference proteome</keyword>
<dbReference type="SUPFAM" id="SSF51658">
    <property type="entry name" value="Xylose isomerase-like"/>
    <property type="match status" value="1"/>
</dbReference>
<evidence type="ECO:0000313" key="3">
    <source>
        <dbReference type="EMBL" id="NWK56624.1"/>
    </source>
</evidence>
<dbReference type="InterPro" id="IPR013022">
    <property type="entry name" value="Xyl_isomerase-like_TIM-brl"/>
</dbReference>
<gene>
    <name evidence="3" type="ORF">HW115_13460</name>
</gene>
<comment type="caution">
    <text evidence="3">The sequence shown here is derived from an EMBL/GenBank/DDBJ whole genome shotgun (WGS) entry which is preliminary data.</text>
</comment>
<dbReference type="Gene3D" id="3.20.20.150">
    <property type="entry name" value="Divalent-metal-dependent TIM barrel enzymes"/>
    <property type="match status" value="1"/>
</dbReference>
<evidence type="ECO:0000313" key="4">
    <source>
        <dbReference type="Proteomes" id="UP000557872"/>
    </source>
</evidence>
<dbReference type="NCBIfam" id="TIGR01409">
    <property type="entry name" value="TAT_signal_seq"/>
    <property type="match status" value="1"/>
</dbReference>
<dbReference type="AlphaFoldDB" id="A0A851GR05"/>
<dbReference type="PANTHER" id="PTHR12110">
    <property type="entry name" value="HYDROXYPYRUVATE ISOMERASE"/>
    <property type="match status" value="1"/>
</dbReference>